<evidence type="ECO:0000256" key="1">
    <source>
        <dbReference type="ARBA" id="ARBA00007820"/>
    </source>
</evidence>
<dbReference type="KEGG" id="beq:BEWA_011020"/>
<dbReference type="VEuPathDB" id="PiroplasmaDB:BEWA_011020"/>
<dbReference type="AlphaFoldDB" id="L0B3I9"/>
<comment type="similarity">
    <text evidence="1 4">Belongs to the eukaryotic ribosomal protein eS7 family.</text>
</comment>
<keyword evidence="2 4" id="KW-0689">Ribosomal protein</keyword>
<gene>
    <name evidence="5" type="ORF">BEWA_011020</name>
</gene>
<dbReference type="GeneID" id="15805596"/>
<dbReference type="EMBL" id="CP001670">
    <property type="protein sequence ID" value="AFZ81684.1"/>
    <property type="molecule type" value="Genomic_DNA"/>
</dbReference>
<accession>L0B3I9</accession>
<evidence type="ECO:0000256" key="2">
    <source>
        <dbReference type="ARBA" id="ARBA00022980"/>
    </source>
</evidence>
<dbReference type="RefSeq" id="XP_004831350.1">
    <property type="nucleotide sequence ID" value="XM_004831293.1"/>
</dbReference>
<dbReference type="GO" id="GO:0030686">
    <property type="term" value="C:90S preribosome"/>
    <property type="evidence" value="ECO:0007669"/>
    <property type="project" value="TreeGrafter"/>
</dbReference>
<dbReference type="Proteomes" id="UP000031512">
    <property type="component" value="Chromosome 3"/>
</dbReference>
<dbReference type="eggNOG" id="KOG3320">
    <property type="taxonomic scope" value="Eukaryota"/>
</dbReference>
<keyword evidence="3 4" id="KW-0687">Ribonucleoprotein</keyword>
<evidence type="ECO:0000313" key="6">
    <source>
        <dbReference type="Proteomes" id="UP000031512"/>
    </source>
</evidence>
<organism evidence="5 6">
    <name type="scientific">Theileria equi strain WA</name>
    <dbReference type="NCBI Taxonomy" id="1537102"/>
    <lineage>
        <taxon>Eukaryota</taxon>
        <taxon>Sar</taxon>
        <taxon>Alveolata</taxon>
        <taxon>Apicomplexa</taxon>
        <taxon>Aconoidasida</taxon>
        <taxon>Piroplasmida</taxon>
        <taxon>Theileriidae</taxon>
        <taxon>Theileria</taxon>
    </lineage>
</organism>
<proteinExistence type="inferred from homology"/>
<evidence type="ECO:0000313" key="5">
    <source>
        <dbReference type="EMBL" id="AFZ81684.1"/>
    </source>
</evidence>
<protein>
    <recommendedName>
        <fullName evidence="4">40S ribosomal protein S7</fullName>
    </recommendedName>
</protein>
<dbReference type="GO" id="GO:0032040">
    <property type="term" value="C:small-subunit processome"/>
    <property type="evidence" value="ECO:0007669"/>
    <property type="project" value="TreeGrafter"/>
</dbReference>
<sequence length="192" mass="21856">MDSEDKILAVRDPTPLEKEVAKCLLYIQSSGNADLKGDVKKIVVSSCKEVEIGSLKKSAVVVFVPYRVYQNHVRRIHGRLVIELEKKTKRHVVIISQRNIMAKDAKTKAFRKRPRSRTLTSVHEAILEDIAAPTEIVGKVTRVKQDGTRVLRVFLDPKDRQNDNLEDKLETFSAVYKKLTNKEAVFSFKNTP</sequence>
<dbReference type="GO" id="GO:0006364">
    <property type="term" value="P:rRNA processing"/>
    <property type="evidence" value="ECO:0007669"/>
    <property type="project" value="TreeGrafter"/>
</dbReference>
<dbReference type="GO" id="GO:0003735">
    <property type="term" value="F:structural constituent of ribosome"/>
    <property type="evidence" value="ECO:0007669"/>
    <property type="project" value="InterPro"/>
</dbReference>
<dbReference type="GO" id="GO:0042274">
    <property type="term" value="P:ribosomal small subunit biogenesis"/>
    <property type="evidence" value="ECO:0007669"/>
    <property type="project" value="TreeGrafter"/>
</dbReference>
<dbReference type="Pfam" id="PF01251">
    <property type="entry name" value="Ribosomal_S7e"/>
    <property type="match status" value="1"/>
</dbReference>
<dbReference type="GO" id="GO:0006412">
    <property type="term" value="P:translation"/>
    <property type="evidence" value="ECO:0007669"/>
    <property type="project" value="InterPro"/>
</dbReference>
<evidence type="ECO:0000256" key="4">
    <source>
        <dbReference type="RuleBase" id="RU364105"/>
    </source>
</evidence>
<name>L0B3I9_THEEQ</name>
<dbReference type="PANTHER" id="PTHR11278">
    <property type="entry name" value="40S RIBOSOMAL PROTEIN S7"/>
    <property type="match status" value="1"/>
</dbReference>
<dbReference type="GO" id="GO:0022627">
    <property type="term" value="C:cytosolic small ribosomal subunit"/>
    <property type="evidence" value="ECO:0007669"/>
    <property type="project" value="TreeGrafter"/>
</dbReference>
<dbReference type="PANTHER" id="PTHR11278:SF0">
    <property type="entry name" value="SMALL RIBOSOMAL SUBUNIT PROTEIN ES7"/>
    <property type="match status" value="1"/>
</dbReference>
<reference evidence="5 6" key="1">
    <citation type="journal article" date="2012" name="BMC Genomics">
        <title>Comparative genomic analysis and phylogenetic position of Theileria equi.</title>
        <authorList>
            <person name="Kappmeyer L.S."/>
            <person name="Thiagarajan M."/>
            <person name="Herndon D.R."/>
            <person name="Ramsay J.D."/>
            <person name="Caler E."/>
            <person name="Djikeng A."/>
            <person name="Gillespie J.J."/>
            <person name="Lau A.O."/>
            <person name="Roalson E.H."/>
            <person name="Silva J.C."/>
            <person name="Silva M.G."/>
            <person name="Suarez C.E."/>
            <person name="Ueti M.W."/>
            <person name="Nene V.M."/>
            <person name="Mealey R.H."/>
            <person name="Knowles D.P."/>
            <person name="Brayton K.A."/>
        </authorList>
    </citation>
    <scope>NUCLEOTIDE SEQUENCE [LARGE SCALE GENOMIC DNA]</scope>
    <source>
        <strain evidence="5 6">WA</strain>
    </source>
</reference>
<dbReference type="OrthoDB" id="1724687at2759"/>
<dbReference type="InterPro" id="IPR000554">
    <property type="entry name" value="Ribosomal_eS7"/>
</dbReference>
<evidence type="ECO:0000256" key="3">
    <source>
        <dbReference type="ARBA" id="ARBA00023274"/>
    </source>
</evidence>
<keyword evidence="6" id="KW-1185">Reference proteome</keyword>
<dbReference type="STRING" id="1537102.L0B3I9"/>